<dbReference type="STRING" id="288705.RSal33209_1049"/>
<dbReference type="AlphaFoldDB" id="A9WP12"/>
<reference evidence="2" key="1">
    <citation type="journal article" date="2008" name="J. Bacteriol.">
        <title>Genome sequence of the fish pathogen Renibacterium salmoninarum suggests reductive evolution away from an environmental Arthrobacter ancestor.</title>
        <authorList>
            <person name="Wiens G.D."/>
            <person name="Rockey D.D."/>
            <person name="Wu Z."/>
            <person name="Chang J."/>
            <person name="Levy R."/>
            <person name="Crane S."/>
            <person name="Chen D.S."/>
            <person name="Capri G.R."/>
            <person name="Burnett J.R."/>
            <person name="Sudheesh P.S."/>
            <person name="Schipma M.J."/>
            <person name="Burd H."/>
            <person name="Bhattacharyya A."/>
            <person name="Rhodes L.D."/>
            <person name="Kaul R."/>
            <person name="Strom M.S."/>
        </authorList>
    </citation>
    <scope>NUCLEOTIDE SEQUENCE [LARGE SCALE GENOMIC DNA]</scope>
    <source>
        <strain evidence="2">ATCC 33209 / DSM 20767 / JCM 11484 / NBRC 15589 / NCIMB 2235</strain>
    </source>
</reference>
<gene>
    <name evidence="1" type="ordered locus">RSal33209_1049</name>
</gene>
<organism evidence="1 2">
    <name type="scientific">Renibacterium salmoninarum (strain ATCC 33209 / DSM 20767 / JCM 11484 / NBRC 15589 / NCIMB 2235)</name>
    <dbReference type="NCBI Taxonomy" id="288705"/>
    <lineage>
        <taxon>Bacteria</taxon>
        <taxon>Bacillati</taxon>
        <taxon>Actinomycetota</taxon>
        <taxon>Actinomycetes</taxon>
        <taxon>Micrococcales</taxon>
        <taxon>Micrococcaceae</taxon>
        <taxon>Renibacterium</taxon>
    </lineage>
</organism>
<dbReference type="EMBL" id="CP000910">
    <property type="protein sequence ID" value="ABY22787.1"/>
    <property type="molecule type" value="Genomic_DNA"/>
</dbReference>
<dbReference type="HOGENOM" id="CLU_1853585_0_0_11"/>
<protein>
    <submittedName>
        <fullName evidence="1">Multidrug transporter, MFS family</fullName>
    </submittedName>
</protein>
<proteinExistence type="predicted"/>
<evidence type="ECO:0000313" key="1">
    <source>
        <dbReference type="EMBL" id="ABY22787.1"/>
    </source>
</evidence>
<keyword evidence="2" id="KW-1185">Reference proteome</keyword>
<dbReference type="Proteomes" id="UP000002007">
    <property type="component" value="Chromosome"/>
</dbReference>
<accession>A9WP12</accession>
<dbReference type="KEGG" id="rsa:RSal33209_1049"/>
<evidence type="ECO:0000313" key="2">
    <source>
        <dbReference type="Proteomes" id="UP000002007"/>
    </source>
</evidence>
<name>A9WP12_RENSM</name>
<sequence>MVSFGATASGFITSKLGAKVPMLLGFSAAAVGATVIAIGDGVSSVSLIMVGLGLFRAVFFCHACYDFSSPFLGTGGTSRSSQRGAQYFSSDWRRNWHRLFRCGDWYRRIRWIGAGYGHCGDLLRDGRAEYTSSYAIGG</sequence>